<organism evidence="2 3">
    <name type="scientific">Heterostelium pallidum (strain ATCC 26659 / Pp 5 / PN500)</name>
    <name type="common">Cellular slime mold</name>
    <name type="synonym">Polysphondylium pallidum</name>
    <dbReference type="NCBI Taxonomy" id="670386"/>
    <lineage>
        <taxon>Eukaryota</taxon>
        <taxon>Amoebozoa</taxon>
        <taxon>Evosea</taxon>
        <taxon>Eumycetozoa</taxon>
        <taxon>Dictyostelia</taxon>
        <taxon>Acytosteliales</taxon>
        <taxon>Acytosteliaceae</taxon>
        <taxon>Heterostelium</taxon>
    </lineage>
</organism>
<dbReference type="GO" id="GO:0031390">
    <property type="term" value="C:Ctf18 RFC-like complex"/>
    <property type="evidence" value="ECO:0007669"/>
    <property type="project" value="InterPro"/>
</dbReference>
<gene>
    <name evidence="2" type="ORF">PPL_01181</name>
</gene>
<name>D3AYC1_HETP5</name>
<feature type="compositionally biased region" description="Low complexity" evidence="1">
    <location>
        <begin position="78"/>
        <end position="93"/>
    </location>
</feature>
<dbReference type="STRING" id="670386.D3AYC1"/>
<feature type="compositionally biased region" description="Polar residues" evidence="1">
    <location>
        <begin position="166"/>
        <end position="180"/>
    </location>
</feature>
<comment type="caution">
    <text evidence="2">The sequence shown here is derived from an EMBL/GenBank/DDBJ whole genome shotgun (WGS) entry which is preliminary data.</text>
</comment>
<dbReference type="GO" id="GO:0007064">
    <property type="term" value="P:mitotic sister chromatid cohesion"/>
    <property type="evidence" value="ECO:0007669"/>
    <property type="project" value="InterPro"/>
</dbReference>
<dbReference type="InterPro" id="IPR018607">
    <property type="entry name" value="Ctf8"/>
</dbReference>
<keyword evidence="3" id="KW-1185">Reference proteome</keyword>
<feature type="region of interest" description="Disordered" evidence="1">
    <location>
        <begin position="132"/>
        <end position="180"/>
    </location>
</feature>
<dbReference type="RefSeq" id="XP_020438054.1">
    <property type="nucleotide sequence ID" value="XM_020572196.1"/>
</dbReference>
<dbReference type="OMA" id="MQIFIKE"/>
<accession>D3AYC1</accession>
<dbReference type="AlphaFoldDB" id="D3AYC1"/>
<dbReference type="InParanoid" id="D3AYC1"/>
<evidence type="ECO:0000256" key="1">
    <source>
        <dbReference type="SAM" id="MobiDB-lite"/>
    </source>
</evidence>
<feature type="compositionally biased region" description="Low complexity" evidence="1">
    <location>
        <begin position="143"/>
        <end position="156"/>
    </location>
</feature>
<proteinExistence type="predicted"/>
<reference evidence="2 3" key="1">
    <citation type="journal article" date="2011" name="Genome Res.">
        <title>Phylogeny-wide analysis of social amoeba genomes highlights ancient origins for complex intercellular communication.</title>
        <authorList>
            <person name="Heidel A.J."/>
            <person name="Lawal H.M."/>
            <person name="Felder M."/>
            <person name="Schilde C."/>
            <person name="Helps N.R."/>
            <person name="Tunggal B."/>
            <person name="Rivero F."/>
            <person name="John U."/>
            <person name="Schleicher M."/>
            <person name="Eichinger L."/>
            <person name="Platzer M."/>
            <person name="Noegel A.A."/>
            <person name="Schaap P."/>
            <person name="Gloeckner G."/>
        </authorList>
    </citation>
    <scope>NUCLEOTIDE SEQUENCE [LARGE SCALE GENOMIC DNA]</scope>
    <source>
        <strain evidence="3">ATCC 26659 / Pp 5 / PN500</strain>
    </source>
</reference>
<dbReference type="Pfam" id="PF09696">
    <property type="entry name" value="Ctf8"/>
    <property type="match status" value="1"/>
</dbReference>
<dbReference type="PANTHER" id="PTHR47475">
    <property type="entry name" value="CHROMOSOME TRANSMISSION FIDELITY PROTEIN 8"/>
    <property type="match status" value="1"/>
</dbReference>
<dbReference type="PANTHER" id="PTHR47475:SF2">
    <property type="entry name" value="CHROMOSOME TRANSMISSION FIDELITY PROTEIN 8"/>
    <property type="match status" value="1"/>
</dbReference>
<dbReference type="Proteomes" id="UP000001396">
    <property type="component" value="Unassembled WGS sequence"/>
</dbReference>
<feature type="region of interest" description="Disordered" evidence="1">
    <location>
        <begin position="77"/>
        <end position="102"/>
    </location>
</feature>
<evidence type="ECO:0000313" key="3">
    <source>
        <dbReference type="Proteomes" id="UP000001396"/>
    </source>
</evidence>
<sequence length="180" mass="20046">MIIINKPSNADEDEQKRWCILEFQGCFEDSTPSKLSNEVLGELIHKEKDIYQLQIGNQMFEGKDIKLKNPLLVIRKVSTGPNNNNGNSNGSSSTDDKDSSNNNITEYEVNTLIYSKICFTNRPSTIIAQQSVKYGSPQHRKSPSSSPSSSPMSTTPEKIDMATVSPMKSSPIQQPKFTQD</sequence>
<protein>
    <submittedName>
        <fullName evidence="2">Uncharacterized protein</fullName>
    </submittedName>
</protein>
<dbReference type="GeneID" id="31356711"/>
<evidence type="ECO:0000313" key="2">
    <source>
        <dbReference type="EMBL" id="EFA85948.1"/>
    </source>
</evidence>
<dbReference type="EMBL" id="ADBJ01000004">
    <property type="protein sequence ID" value="EFA85948.1"/>
    <property type="molecule type" value="Genomic_DNA"/>
</dbReference>